<sequence length="312" mass="35320">MYEMITSKFGGIVLPGKMITPSGKVWKPNQVVCRLVPEEISVPDEVRELSEQVLAIKQPKTNARTFHFRRALIRRRYYLFGAKTLRMEVAYSRYQFNLLHAAFEDLVRKERPEIAEALLQFVSEDDLFDLNKLGGPLSSGVGITTVVVLADQQTIMTHRSKEVSLNADLNHTALAEGVNPEEGLGREIYLPSVAVRAAVEELNLPVDREDLVFLGLAIDGRYWSPGIIAKVEIPLTWQEVKERSERARDRWERDNIRFIPYTPEGIAEELRYALEPGKGVTGFGAIALLESGIYDFGQEEMERAFRNIALQA</sequence>
<dbReference type="AlphaFoldDB" id="A0A1G1WB51"/>
<evidence type="ECO:0008006" key="3">
    <source>
        <dbReference type="Google" id="ProtNLM"/>
    </source>
</evidence>
<proteinExistence type="predicted"/>
<dbReference type="Proteomes" id="UP000178162">
    <property type="component" value="Unassembled WGS sequence"/>
</dbReference>
<name>A0A1G1WB51_9BACT</name>
<organism evidence="1 2">
    <name type="scientific">Candidatus Woykebacteria bacterium RBG_16_39_9b</name>
    <dbReference type="NCBI Taxonomy" id="1802595"/>
    <lineage>
        <taxon>Bacteria</taxon>
        <taxon>Candidatus Woykeibacteriota</taxon>
    </lineage>
</organism>
<reference evidence="1 2" key="1">
    <citation type="journal article" date="2016" name="Nat. Commun.">
        <title>Thousands of microbial genomes shed light on interconnected biogeochemical processes in an aquifer system.</title>
        <authorList>
            <person name="Anantharaman K."/>
            <person name="Brown C.T."/>
            <person name="Hug L.A."/>
            <person name="Sharon I."/>
            <person name="Castelle C.J."/>
            <person name="Probst A.J."/>
            <person name="Thomas B.C."/>
            <person name="Singh A."/>
            <person name="Wilkins M.J."/>
            <person name="Karaoz U."/>
            <person name="Brodie E.L."/>
            <person name="Williams K.H."/>
            <person name="Hubbard S.S."/>
            <person name="Banfield J.F."/>
        </authorList>
    </citation>
    <scope>NUCLEOTIDE SEQUENCE [LARGE SCALE GENOMIC DNA]</scope>
</reference>
<dbReference type="EMBL" id="MHCR01000028">
    <property type="protein sequence ID" value="OGY24922.1"/>
    <property type="molecule type" value="Genomic_DNA"/>
</dbReference>
<comment type="caution">
    <text evidence="1">The sequence shown here is derived from an EMBL/GenBank/DDBJ whole genome shotgun (WGS) entry which is preliminary data.</text>
</comment>
<accession>A0A1G1WB51</accession>
<evidence type="ECO:0000313" key="1">
    <source>
        <dbReference type="EMBL" id="OGY24922.1"/>
    </source>
</evidence>
<evidence type="ECO:0000313" key="2">
    <source>
        <dbReference type="Proteomes" id="UP000178162"/>
    </source>
</evidence>
<gene>
    <name evidence="1" type="ORF">A2134_02400</name>
</gene>
<protein>
    <recommendedName>
        <fullName evidence="3">Nudix hydrolase domain-containing protein</fullName>
    </recommendedName>
</protein>